<evidence type="ECO:0000256" key="3">
    <source>
        <dbReference type="ARBA" id="ARBA00022737"/>
    </source>
</evidence>
<dbReference type="GO" id="GO:0008374">
    <property type="term" value="F:O-acyltransferase activity"/>
    <property type="evidence" value="ECO:0007669"/>
    <property type="project" value="TreeGrafter"/>
</dbReference>
<dbReference type="KEGG" id="vbh:CMV30_00590"/>
<dbReference type="AlphaFoldDB" id="A0A290Q5Y8"/>
<dbReference type="PROSITE" id="PS00101">
    <property type="entry name" value="HEXAPEP_TRANSFERASES"/>
    <property type="match status" value="1"/>
</dbReference>
<dbReference type="RefSeq" id="WP_096054225.1">
    <property type="nucleotide sequence ID" value="NZ_CP023344.1"/>
</dbReference>
<evidence type="ECO:0000313" key="6">
    <source>
        <dbReference type="Proteomes" id="UP000217265"/>
    </source>
</evidence>
<dbReference type="Pfam" id="PF00132">
    <property type="entry name" value="Hexapep"/>
    <property type="match status" value="1"/>
</dbReference>
<dbReference type="SUPFAM" id="SSF51161">
    <property type="entry name" value="Trimeric LpxA-like enzymes"/>
    <property type="match status" value="1"/>
</dbReference>
<evidence type="ECO:0000313" key="5">
    <source>
        <dbReference type="EMBL" id="ATC62590.1"/>
    </source>
</evidence>
<dbReference type="Proteomes" id="UP000217265">
    <property type="component" value="Chromosome"/>
</dbReference>
<name>A0A290Q5Y8_9BACT</name>
<evidence type="ECO:0000256" key="2">
    <source>
        <dbReference type="ARBA" id="ARBA00022679"/>
    </source>
</evidence>
<keyword evidence="6" id="KW-1185">Reference proteome</keyword>
<keyword evidence="3" id="KW-0677">Repeat</keyword>
<dbReference type="CDD" id="cd04647">
    <property type="entry name" value="LbH_MAT_like"/>
    <property type="match status" value="1"/>
</dbReference>
<dbReference type="InterPro" id="IPR011004">
    <property type="entry name" value="Trimer_LpxA-like_sf"/>
</dbReference>
<proteinExistence type="inferred from homology"/>
<dbReference type="OrthoDB" id="9812571at2"/>
<protein>
    <recommendedName>
        <fullName evidence="7">Acetyltransferase</fullName>
    </recommendedName>
</protein>
<dbReference type="PANTHER" id="PTHR23416">
    <property type="entry name" value="SIALIC ACID SYNTHASE-RELATED"/>
    <property type="match status" value="1"/>
</dbReference>
<dbReference type="EMBL" id="CP023344">
    <property type="protein sequence ID" value="ATC62590.1"/>
    <property type="molecule type" value="Genomic_DNA"/>
</dbReference>
<comment type="similarity">
    <text evidence="1">Belongs to the transferase hexapeptide repeat family.</text>
</comment>
<dbReference type="GO" id="GO:0005829">
    <property type="term" value="C:cytosol"/>
    <property type="evidence" value="ECO:0007669"/>
    <property type="project" value="TreeGrafter"/>
</dbReference>
<dbReference type="Gene3D" id="2.160.10.10">
    <property type="entry name" value="Hexapeptide repeat proteins"/>
    <property type="match status" value="2"/>
</dbReference>
<keyword evidence="2" id="KW-0808">Transferase</keyword>
<organism evidence="5 6">
    <name type="scientific">Nibricoccus aquaticus</name>
    <dbReference type="NCBI Taxonomy" id="2576891"/>
    <lineage>
        <taxon>Bacteria</taxon>
        <taxon>Pseudomonadati</taxon>
        <taxon>Verrucomicrobiota</taxon>
        <taxon>Opitutia</taxon>
        <taxon>Opitutales</taxon>
        <taxon>Opitutaceae</taxon>
        <taxon>Nibricoccus</taxon>
    </lineage>
</organism>
<evidence type="ECO:0000256" key="4">
    <source>
        <dbReference type="ARBA" id="ARBA00023315"/>
    </source>
</evidence>
<accession>A0A290Q5Y8</accession>
<dbReference type="PANTHER" id="PTHR23416:SF23">
    <property type="entry name" value="ACETYLTRANSFERASE C18B11.09C-RELATED"/>
    <property type="match status" value="1"/>
</dbReference>
<evidence type="ECO:0008006" key="7">
    <source>
        <dbReference type="Google" id="ProtNLM"/>
    </source>
</evidence>
<gene>
    <name evidence="5" type="ORF">CMV30_00590</name>
</gene>
<dbReference type="InterPro" id="IPR001451">
    <property type="entry name" value="Hexapep"/>
</dbReference>
<dbReference type="InterPro" id="IPR051159">
    <property type="entry name" value="Hexapeptide_acetyltransf"/>
</dbReference>
<evidence type="ECO:0000256" key="1">
    <source>
        <dbReference type="ARBA" id="ARBA00007274"/>
    </source>
</evidence>
<reference evidence="5 6" key="1">
    <citation type="submission" date="2017-09" db="EMBL/GenBank/DDBJ databases">
        <title>Complete genome sequence of Verrucomicrobial strain HZ-65, isolated from freshwater.</title>
        <authorList>
            <person name="Choi A."/>
        </authorList>
    </citation>
    <scope>NUCLEOTIDE SEQUENCE [LARGE SCALE GENOMIC DNA]</scope>
    <source>
        <strain evidence="5 6">HZ-65</strain>
    </source>
</reference>
<sequence length="220" mass="24084">MWYDRFASTRGADPLLALRWMWYRAAGPYLRGWWYRVWNFRHTSGPLFIGRGTSVWFPEKIRFGKWVFLGRYSLFNGLCKGGVTIGDRVTLAEGFWVQGTAHLNNPGDTLVIEDHVYIGPGAVIGFHGPVRIGSGTAIGAKLQISAQSHDLSVLDGISTATVPSKGITIGRHCWIGNDVKILDGVEIGEHAVIGAGSVVTRSIPARSVAHGSPCRVVRTR</sequence>
<dbReference type="InterPro" id="IPR018357">
    <property type="entry name" value="Hexapep_transf_CS"/>
</dbReference>
<keyword evidence="4" id="KW-0012">Acyltransferase</keyword>